<evidence type="ECO:0000313" key="2">
    <source>
        <dbReference type="Proteomes" id="UP000000935"/>
    </source>
</evidence>
<organism evidence="1 2">
    <name type="scientific">Priestia megaterium (strain ATCC 12872 / QMB1551)</name>
    <name type="common">Bacillus megaterium</name>
    <dbReference type="NCBI Taxonomy" id="545693"/>
    <lineage>
        <taxon>Bacteria</taxon>
        <taxon>Bacillati</taxon>
        <taxon>Bacillota</taxon>
        <taxon>Bacilli</taxon>
        <taxon>Bacillales</taxon>
        <taxon>Bacillaceae</taxon>
        <taxon>Priestia</taxon>
    </lineage>
</organism>
<accession>D5E3J6</accession>
<gene>
    <name evidence="1" type="ordered locus">BMQ_pBM50032</name>
</gene>
<dbReference type="Proteomes" id="UP000000935">
    <property type="component" value="Plasmid pBM500"/>
</dbReference>
<keyword evidence="2" id="KW-1185">Reference proteome</keyword>
<protein>
    <submittedName>
        <fullName evidence="1">Uncharacterized protein</fullName>
    </submittedName>
</protein>
<geneLocation type="plasmid" evidence="1 2">
    <name>pBM500</name>
</geneLocation>
<reference evidence="1 2" key="1">
    <citation type="journal article" date="2011" name="J. Bacteriol.">
        <title>Genome sequences of the biotechnologically important Bacillus megaterium strains QM B1551 and DSM319.</title>
        <authorList>
            <person name="Eppinger M."/>
            <person name="Bunk B."/>
            <person name="Johns M.A."/>
            <person name="Edirisinghe J.N."/>
            <person name="Kutumbaka K.K."/>
            <person name="Koenig S.S."/>
            <person name="Huot Creasy H."/>
            <person name="Rosovitz M.J."/>
            <person name="Riley D.R."/>
            <person name="Daugherty S."/>
            <person name="Martin M."/>
            <person name="Elbourne L.D."/>
            <person name="Paulsen I."/>
            <person name="Biedendieck R."/>
            <person name="Braun C."/>
            <person name="Grayburn S."/>
            <person name="Dhingra S."/>
            <person name="Lukyanchuk V."/>
            <person name="Ball B."/>
            <person name="Ul-Qamar R."/>
            <person name="Seibel J."/>
            <person name="Bremer E."/>
            <person name="Jahn D."/>
            <person name="Ravel J."/>
            <person name="Vary P.S."/>
        </authorList>
    </citation>
    <scope>NUCLEOTIDE SEQUENCE [LARGE SCALE GENOMIC DNA]</scope>
    <source>
        <strain evidence="2">ATCC 12872 / QMB1551</strain>
        <plasmid evidence="1">pBM500</plasmid>
    </source>
</reference>
<dbReference type="KEGG" id="bmq:BMQ_pBM50032"/>
<keyword evidence="1" id="KW-0614">Plasmid</keyword>
<dbReference type="AlphaFoldDB" id="D5E3J6"/>
<dbReference type="HOGENOM" id="CLU_3340176_0_0_9"/>
<name>D5E3J6_PRIM1</name>
<dbReference type="EMBL" id="CP001988">
    <property type="protein sequence ID" value="ADE72371.1"/>
    <property type="molecule type" value="Genomic_DNA"/>
</dbReference>
<sequence length="37" mass="4521">MYFIDTLILKKSISTNISKIFQKEELQNKKRKMILNY</sequence>
<evidence type="ECO:0000313" key="1">
    <source>
        <dbReference type="EMBL" id="ADE72371.1"/>
    </source>
</evidence>
<proteinExistence type="predicted"/>